<dbReference type="EMBL" id="AGBW02011913">
    <property type="protein sequence ID" value="OWR45935.1"/>
    <property type="molecule type" value="Genomic_DNA"/>
</dbReference>
<dbReference type="InParanoid" id="A0A212EWS1"/>
<feature type="region of interest" description="Disordered" evidence="1">
    <location>
        <begin position="1"/>
        <end position="47"/>
    </location>
</feature>
<dbReference type="KEGG" id="dpl:KGM_215691"/>
<keyword evidence="3" id="KW-1185">Reference proteome</keyword>
<dbReference type="FunCoup" id="A0A212EWS1">
    <property type="interactions" value="2"/>
</dbReference>
<evidence type="ECO:0000313" key="3">
    <source>
        <dbReference type="Proteomes" id="UP000007151"/>
    </source>
</evidence>
<name>A0A212EWS1_DANPL</name>
<comment type="caution">
    <text evidence="2">The sequence shown here is derived from an EMBL/GenBank/DDBJ whole genome shotgun (WGS) entry which is preliminary data.</text>
</comment>
<dbReference type="Proteomes" id="UP000007151">
    <property type="component" value="Unassembled WGS sequence"/>
</dbReference>
<dbReference type="InterPro" id="IPR019034">
    <property type="entry name" value="UPF0390"/>
</dbReference>
<proteinExistence type="predicted"/>
<feature type="compositionally biased region" description="Basic residues" evidence="1">
    <location>
        <begin position="17"/>
        <end position="29"/>
    </location>
</feature>
<evidence type="ECO:0000313" key="2">
    <source>
        <dbReference type="EMBL" id="OWR45935.1"/>
    </source>
</evidence>
<feature type="compositionally biased region" description="Basic residues" evidence="1">
    <location>
        <begin position="1"/>
        <end position="10"/>
    </location>
</feature>
<dbReference type="Pfam" id="PF09495">
    <property type="entry name" value="DUF2462"/>
    <property type="match status" value="1"/>
</dbReference>
<sequence>MAQGKMKVKSKLPQGAKSKKGKTKGKAVTKRPNAPVRSKNQVIQKNKMKATVTKMVNAAAEKQLRSLATDTPQLSAAQQRVASAPTAPAVMHMQPLNEVSALLSFVRAARDSDALLRCSYLKIYNRKAFYLTAGIGGAPGAQARTSPWKCQAAVRA</sequence>
<dbReference type="AlphaFoldDB" id="A0A212EWS1"/>
<organism evidence="2 3">
    <name type="scientific">Danaus plexippus plexippus</name>
    <dbReference type="NCBI Taxonomy" id="278856"/>
    <lineage>
        <taxon>Eukaryota</taxon>
        <taxon>Metazoa</taxon>
        <taxon>Ecdysozoa</taxon>
        <taxon>Arthropoda</taxon>
        <taxon>Hexapoda</taxon>
        <taxon>Insecta</taxon>
        <taxon>Pterygota</taxon>
        <taxon>Neoptera</taxon>
        <taxon>Endopterygota</taxon>
        <taxon>Lepidoptera</taxon>
        <taxon>Glossata</taxon>
        <taxon>Ditrysia</taxon>
        <taxon>Papilionoidea</taxon>
        <taxon>Nymphalidae</taxon>
        <taxon>Danainae</taxon>
        <taxon>Danaini</taxon>
        <taxon>Danaina</taxon>
        <taxon>Danaus</taxon>
        <taxon>Danaus</taxon>
    </lineage>
</organism>
<gene>
    <name evidence="2" type="ORF">KGM_215691</name>
</gene>
<evidence type="ECO:0000256" key="1">
    <source>
        <dbReference type="SAM" id="MobiDB-lite"/>
    </source>
</evidence>
<accession>A0A212EWS1</accession>
<reference evidence="2 3" key="1">
    <citation type="journal article" date="2011" name="Cell">
        <title>The monarch butterfly genome yields insights into long-distance migration.</title>
        <authorList>
            <person name="Zhan S."/>
            <person name="Merlin C."/>
            <person name="Boore J.L."/>
            <person name="Reppert S.M."/>
        </authorList>
    </citation>
    <scope>NUCLEOTIDE SEQUENCE [LARGE SCALE GENOMIC DNA]</scope>
    <source>
        <strain evidence="2">F-2</strain>
    </source>
</reference>
<protein>
    <submittedName>
        <fullName evidence="2">Uncharacterized protein</fullName>
    </submittedName>
</protein>
<dbReference type="eggNOG" id="ENOG502SC6M">
    <property type="taxonomic scope" value="Eukaryota"/>
</dbReference>